<dbReference type="EMBL" id="LR593886">
    <property type="protein sequence ID" value="VTR90823.1"/>
    <property type="molecule type" value="Genomic_DNA"/>
</dbReference>
<proteinExistence type="predicted"/>
<evidence type="ECO:0000313" key="1">
    <source>
        <dbReference type="EMBL" id="VTR90823.1"/>
    </source>
</evidence>
<dbReference type="Proteomes" id="UP000464178">
    <property type="component" value="Chromosome"/>
</dbReference>
<name>A0A6P2CPI9_9BACT</name>
<sequence>MPDAFANCSAGLESPYEHCALIVPSDSADLPFSTRGISFGAAGMVRVTMIGGETVTIPSGALAAGAIHALRVVRVHSTGTTATGLVAYW</sequence>
<organism evidence="1 2">
    <name type="scientific">Gemmata massiliana</name>
    <dbReference type="NCBI Taxonomy" id="1210884"/>
    <lineage>
        <taxon>Bacteria</taxon>
        <taxon>Pseudomonadati</taxon>
        <taxon>Planctomycetota</taxon>
        <taxon>Planctomycetia</taxon>
        <taxon>Gemmatales</taxon>
        <taxon>Gemmataceae</taxon>
        <taxon>Gemmata</taxon>
    </lineage>
</organism>
<reference evidence="1 2" key="1">
    <citation type="submission" date="2019-05" db="EMBL/GenBank/DDBJ databases">
        <authorList>
            <consortium name="Science for Life Laboratories"/>
        </authorList>
    </citation>
    <scope>NUCLEOTIDE SEQUENCE [LARGE SCALE GENOMIC DNA]</scope>
    <source>
        <strain evidence="1">Soil9</strain>
    </source>
</reference>
<evidence type="ECO:0000313" key="2">
    <source>
        <dbReference type="Proteomes" id="UP000464178"/>
    </source>
</evidence>
<dbReference type="KEGG" id="gms:SOIL9_68910"/>
<dbReference type="AlphaFoldDB" id="A0A6P2CPI9"/>
<gene>
    <name evidence="1" type="ORF">SOIL9_68910</name>
</gene>
<protein>
    <submittedName>
        <fullName evidence="1">Uncharacterized protein</fullName>
    </submittedName>
</protein>
<dbReference type="RefSeq" id="WP_162665904.1">
    <property type="nucleotide sequence ID" value="NZ_LR593886.1"/>
</dbReference>
<accession>A0A6P2CPI9</accession>
<keyword evidence="2" id="KW-1185">Reference proteome</keyword>